<evidence type="ECO:0000259" key="3">
    <source>
        <dbReference type="PROSITE" id="PS51186"/>
    </source>
</evidence>
<dbReference type="OrthoDB" id="8593648at2"/>
<dbReference type="STRING" id="58114.SAMN05216270_118129"/>
<dbReference type="Gene3D" id="3.40.630.30">
    <property type="match status" value="1"/>
</dbReference>
<sequence>MTFRTLARRVRDTERPLGWRQGALRSAVGRYRHLGFELTWAFITGTDPGARTRLDEAGLLAALETVEASRAAWLVETDAFARRRKAQKREARLPVDPAEMRYRNGPRWPGPRAHEAAVFGVAASRGPRPAPHPVPQVRSLVEPLEAELDPIVDAYLGAGLGPADRRRLRDLLDRIEAVDAGLRRDLGLWGSVMEVRRVAELIGNDALPLVRRGWIGDAASVTEIFWAARGGMTYLPALHTYDETAWWVEEVMIPAAELWIAERHGVPVGFAALGGDWLDHLYVSPAAQGHGVGEALLAKAKRRRKALDLHVFEQNTGAQAFYERHGFSLLGKSDGRGNEEKLPDRHMLWRR</sequence>
<dbReference type="GO" id="GO:0016747">
    <property type="term" value="F:acyltransferase activity, transferring groups other than amino-acyl groups"/>
    <property type="evidence" value="ECO:0007669"/>
    <property type="project" value="InterPro"/>
</dbReference>
<dbReference type="Pfam" id="PF13508">
    <property type="entry name" value="Acetyltransf_7"/>
    <property type="match status" value="1"/>
</dbReference>
<evidence type="ECO:0000313" key="5">
    <source>
        <dbReference type="Proteomes" id="UP000198949"/>
    </source>
</evidence>
<dbReference type="InterPro" id="IPR016181">
    <property type="entry name" value="Acyl_CoA_acyltransferase"/>
</dbReference>
<dbReference type="SUPFAM" id="SSF55729">
    <property type="entry name" value="Acyl-CoA N-acyltransferases (Nat)"/>
    <property type="match status" value="1"/>
</dbReference>
<dbReference type="Proteomes" id="UP000198949">
    <property type="component" value="Unassembled WGS sequence"/>
</dbReference>
<feature type="domain" description="N-acetyltransferase" evidence="3">
    <location>
        <begin position="208"/>
        <end position="351"/>
    </location>
</feature>
<gene>
    <name evidence="4" type="ORF">SAMN05216270_118129</name>
</gene>
<evidence type="ECO:0000313" key="4">
    <source>
        <dbReference type="EMBL" id="SDE33918.1"/>
    </source>
</evidence>
<dbReference type="EMBL" id="FNAD01000018">
    <property type="protein sequence ID" value="SDE33918.1"/>
    <property type="molecule type" value="Genomic_DNA"/>
</dbReference>
<dbReference type="RefSeq" id="WP_091039968.1">
    <property type="nucleotide sequence ID" value="NZ_FNAD01000018.1"/>
</dbReference>
<dbReference type="AlphaFoldDB" id="A0A1G7C3M9"/>
<keyword evidence="2" id="KW-0012">Acyltransferase</keyword>
<name>A0A1G7C3M9_9ACTN</name>
<dbReference type="PANTHER" id="PTHR43877">
    <property type="entry name" value="AMINOALKYLPHOSPHONATE N-ACETYLTRANSFERASE-RELATED-RELATED"/>
    <property type="match status" value="1"/>
</dbReference>
<dbReference type="InterPro" id="IPR050832">
    <property type="entry name" value="Bact_Acetyltransf"/>
</dbReference>
<reference evidence="5" key="1">
    <citation type="submission" date="2016-10" db="EMBL/GenBank/DDBJ databases">
        <authorList>
            <person name="Varghese N."/>
            <person name="Submissions S."/>
        </authorList>
    </citation>
    <scope>NUCLEOTIDE SEQUENCE [LARGE SCALE GENOMIC DNA]</scope>
    <source>
        <strain evidence="5">CGMCC 4.3516</strain>
    </source>
</reference>
<dbReference type="PROSITE" id="PS51186">
    <property type="entry name" value="GNAT"/>
    <property type="match status" value="1"/>
</dbReference>
<evidence type="ECO:0000256" key="2">
    <source>
        <dbReference type="ARBA" id="ARBA00023315"/>
    </source>
</evidence>
<evidence type="ECO:0000256" key="1">
    <source>
        <dbReference type="ARBA" id="ARBA00022679"/>
    </source>
</evidence>
<dbReference type="CDD" id="cd04301">
    <property type="entry name" value="NAT_SF"/>
    <property type="match status" value="1"/>
</dbReference>
<dbReference type="InterPro" id="IPR000182">
    <property type="entry name" value="GNAT_dom"/>
</dbReference>
<protein>
    <submittedName>
        <fullName evidence="4">Acetyltransferase (GNAT) domain-containing protein</fullName>
    </submittedName>
</protein>
<accession>A0A1G7C3M9</accession>
<keyword evidence="5" id="KW-1185">Reference proteome</keyword>
<keyword evidence="1 4" id="KW-0808">Transferase</keyword>
<proteinExistence type="predicted"/>
<organism evidence="4 5">
    <name type="scientific">Glycomyces harbinensis</name>
    <dbReference type="NCBI Taxonomy" id="58114"/>
    <lineage>
        <taxon>Bacteria</taxon>
        <taxon>Bacillati</taxon>
        <taxon>Actinomycetota</taxon>
        <taxon>Actinomycetes</taxon>
        <taxon>Glycomycetales</taxon>
        <taxon>Glycomycetaceae</taxon>
        <taxon>Glycomyces</taxon>
    </lineage>
</organism>